<dbReference type="PROSITE" id="PS51257">
    <property type="entry name" value="PROKAR_LIPOPROTEIN"/>
    <property type="match status" value="1"/>
</dbReference>
<name>A0A937DID4_9BACT</name>
<keyword evidence="3" id="KW-1185">Reference proteome</keyword>
<evidence type="ECO:0000256" key="1">
    <source>
        <dbReference type="SAM" id="SignalP"/>
    </source>
</evidence>
<reference evidence="2" key="1">
    <citation type="submission" date="2021-01" db="EMBL/GenBank/DDBJ databases">
        <title>Marivirga sp. nov., isolated from intertidal surface sediments.</title>
        <authorList>
            <person name="Zhang M."/>
        </authorList>
    </citation>
    <scope>NUCLEOTIDE SEQUENCE</scope>
    <source>
        <strain evidence="2">SM1354</strain>
    </source>
</reference>
<evidence type="ECO:0000313" key="3">
    <source>
        <dbReference type="Proteomes" id="UP000642920"/>
    </source>
</evidence>
<evidence type="ECO:0000313" key="2">
    <source>
        <dbReference type="EMBL" id="MBL0764900.1"/>
    </source>
</evidence>
<proteinExistence type="predicted"/>
<protein>
    <submittedName>
        <fullName evidence="2">Uncharacterized protein</fullName>
    </submittedName>
</protein>
<organism evidence="2 3">
    <name type="scientific">Marivirga atlantica</name>
    <dbReference type="NCBI Taxonomy" id="1548457"/>
    <lineage>
        <taxon>Bacteria</taxon>
        <taxon>Pseudomonadati</taxon>
        <taxon>Bacteroidota</taxon>
        <taxon>Cytophagia</taxon>
        <taxon>Cytophagales</taxon>
        <taxon>Marivirgaceae</taxon>
        <taxon>Marivirga</taxon>
    </lineage>
</organism>
<dbReference type="Proteomes" id="UP000642920">
    <property type="component" value="Unassembled WGS sequence"/>
</dbReference>
<dbReference type="AlphaFoldDB" id="A0A937DID4"/>
<feature type="signal peptide" evidence="1">
    <location>
        <begin position="1"/>
        <end position="21"/>
    </location>
</feature>
<accession>A0A937DID4</accession>
<keyword evidence="1" id="KW-0732">Signal</keyword>
<dbReference type="RefSeq" id="WP_201918916.1">
    <property type="nucleotide sequence ID" value="NZ_JAERQG010000001.1"/>
</dbReference>
<comment type="caution">
    <text evidence="2">The sequence shown here is derived from an EMBL/GenBank/DDBJ whole genome shotgun (WGS) entry which is preliminary data.</text>
</comment>
<sequence>MKTLYKIFIPIFLLTAFTACVEQDFVEPKDAEEDSLFVLLLDANEGGTYESETDYKLEIKFEDYIGELPDDEIVLSYQLTDASGFDIGDGDNQLNIKEVIYEIDDCNEGELAYTFNNGEGTISITPDAEIGMPESFEVVFNLPFNTVIEDGEEEEEAIFNDDIENEERPSFSFEVTGISSSNERIQFSPITTFEFELLDDETITTEWVLDISDEAVFNGFKEAFSPVSAEFSELVYEEISEIKFEFEYEEMAIKIELVEEEEDECEAGEFEAIEVEIEAEFEAEDGELVLEGSYFVFNEDDGEPEEELDFILEAGYSISVQNETLIIQINSLIDEDNYGEEAFYRNENGAYSFTLVKD</sequence>
<dbReference type="EMBL" id="JAERQG010000001">
    <property type="protein sequence ID" value="MBL0764900.1"/>
    <property type="molecule type" value="Genomic_DNA"/>
</dbReference>
<feature type="chain" id="PRO_5037251701" evidence="1">
    <location>
        <begin position="22"/>
        <end position="358"/>
    </location>
</feature>
<gene>
    <name evidence="2" type="ORF">JKP34_06535</name>
</gene>